<comment type="caution">
    <text evidence="1">The sequence shown here is derived from an EMBL/GenBank/DDBJ whole genome shotgun (WGS) entry which is preliminary data.</text>
</comment>
<gene>
    <name evidence="1" type="ORF">RF11_03135</name>
</gene>
<protein>
    <submittedName>
        <fullName evidence="1">Uncharacterized protein</fullName>
    </submittedName>
</protein>
<accession>A0A0C2JZG3</accession>
<evidence type="ECO:0000313" key="1">
    <source>
        <dbReference type="EMBL" id="KII75063.1"/>
    </source>
</evidence>
<reference evidence="1 2" key="1">
    <citation type="journal article" date="2014" name="Genome Biol. Evol.">
        <title>The genome of the myxosporean Thelohanellus kitauei shows adaptations to nutrient acquisition within its fish host.</title>
        <authorList>
            <person name="Yang Y."/>
            <person name="Xiong J."/>
            <person name="Zhou Z."/>
            <person name="Huo F."/>
            <person name="Miao W."/>
            <person name="Ran C."/>
            <person name="Liu Y."/>
            <person name="Zhang J."/>
            <person name="Feng J."/>
            <person name="Wang M."/>
            <person name="Wang M."/>
            <person name="Wang L."/>
            <person name="Yao B."/>
        </authorList>
    </citation>
    <scope>NUCLEOTIDE SEQUENCE [LARGE SCALE GENOMIC DNA]</scope>
    <source>
        <strain evidence="1">Wuqing</strain>
    </source>
</reference>
<keyword evidence="2" id="KW-1185">Reference proteome</keyword>
<evidence type="ECO:0000313" key="2">
    <source>
        <dbReference type="Proteomes" id="UP000031668"/>
    </source>
</evidence>
<proteinExistence type="predicted"/>
<dbReference type="EMBL" id="JWZT01000046">
    <property type="protein sequence ID" value="KII75063.1"/>
    <property type="molecule type" value="Genomic_DNA"/>
</dbReference>
<dbReference type="AlphaFoldDB" id="A0A0C2JZG3"/>
<name>A0A0C2JZG3_THEKT</name>
<sequence length="107" mass="12246">MNSLEVLKLINHHASSNPNVAASHISAIAITIRKCNFYKAFSIKLNRSVSDLGDAGHRALFKTQDHPFNEKHFSGHFMEAFERFFSSGIHECIFIMDNVRFHKTNRV</sequence>
<organism evidence="1 2">
    <name type="scientific">Thelohanellus kitauei</name>
    <name type="common">Myxosporean</name>
    <dbReference type="NCBI Taxonomy" id="669202"/>
    <lineage>
        <taxon>Eukaryota</taxon>
        <taxon>Metazoa</taxon>
        <taxon>Cnidaria</taxon>
        <taxon>Myxozoa</taxon>
        <taxon>Myxosporea</taxon>
        <taxon>Bivalvulida</taxon>
        <taxon>Platysporina</taxon>
        <taxon>Myxobolidae</taxon>
        <taxon>Thelohanellus</taxon>
    </lineage>
</organism>
<dbReference type="Proteomes" id="UP000031668">
    <property type="component" value="Unassembled WGS sequence"/>
</dbReference>